<comment type="caution">
    <text evidence="3">The sequence shown here is derived from an EMBL/GenBank/DDBJ whole genome shotgun (WGS) entry which is preliminary data.</text>
</comment>
<keyword evidence="3" id="KW-0808">Transferase</keyword>
<evidence type="ECO:0000259" key="1">
    <source>
        <dbReference type="Pfam" id="PF00534"/>
    </source>
</evidence>
<organism evidence="3 4">
    <name type="scientific">Dorea formicigenerans</name>
    <dbReference type="NCBI Taxonomy" id="39486"/>
    <lineage>
        <taxon>Bacteria</taxon>
        <taxon>Bacillati</taxon>
        <taxon>Bacillota</taxon>
        <taxon>Clostridia</taxon>
        <taxon>Lachnospirales</taxon>
        <taxon>Lachnospiraceae</taxon>
        <taxon>Dorea</taxon>
    </lineage>
</organism>
<dbReference type="InterPro" id="IPR001296">
    <property type="entry name" value="Glyco_trans_1"/>
</dbReference>
<dbReference type="SUPFAM" id="SSF53756">
    <property type="entry name" value="UDP-Glycosyltransferase/glycogen phosphorylase"/>
    <property type="match status" value="1"/>
</dbReference>
<dbReference type="PANTHER" id="PTHR12526">
    <property type="entry name" value="GLYCOSYLTRANSFERASE"/>
    <property type="match status" value="1"/>
</dbReference>
<name>A0A413QDU6_9FIRM</name>
<dbReference type="Pfam" id="PF00534">
    <property type="entry name" value="Glycos_transf_1"/>
    <property type="match status" value="1"/>
</dbReference>
<feature type="domain" description="Glycosyl transferase family 1" evidence="1">
    <location>
        <begin position="195"/>
        <end position="317"/>
    </location>
</feature>
<dbReference type="Proteomes" id="UP000284962">
    <property type="component" value="Unassembled WGS sequence"/>
</dbReference>
<evidence type="ECO:0000313" key="3">
    <source>
        <dbReference type="EMBL" id="RGZ96824.1"/>
    </source>
</evidence>
<dbReference type="CDD" id="cd03811">
    <property type="entry name" value="GT4_GT28_WabH-like"/>
    <property type="match status" value="1"/>
</dbReference>
<accession>A0A413QDU6</accession>
<dbReference type="AlphaFoldDB" id="A0A413QDU6"/>
<evidence type="ECO:0000313" key="4">
    <source>
        <dbReference type="Proteomes" id="UP000284962"/>
    </source>
</evidence>
<evidence type="ECO:0000259" key="2">
    <source>
        <dbReference type="Pfam" id="PF13439"/>
    </source>
</evidence>
<dbReference type="Gene3D" id="3.40.50.2000">
    <property type="entry name" value="Glycogen Phosphorylase B"/>
    <property type="match status" value="2"/>
</dbReference>
<reference evidence="3 4" key="1">
    <citation type="submission" date="2018-08" db="EMBL/GenBank/DDBJ databases">
        <title>A genome reference for cultivated species of the human gut microbiota.</title>
        <authorList>
            <person name="Zou Y."/>
            <person name="Xue W."/>
            <person name="Luo G."/>
        </authorList>
    </citation>
    <scope>NUCLEOTIDE SEQUENCE [LARGE SCALE GENOMIC DNA]</scope>
    <source>
        <strain evidence="3 4">AM46-16</strain>
    </source>
</reference>
<dbReference type="GO" id="GO:0016757">
    <property type="term" value="F:glycosyltransferase activity"/>
    <property type="evidence" value="ECO:0007669"/>
    <property type="project" value="InterPro"/>
</dbReference>
<feature type="domain" description="Glycosyltransferase subfamily 4-like N-terminal" evidence="2">
    <location>
        <begin position="20"/>
        <end position="178"/>
    </location>
</feature>
<dbReference type="Pfam" id="PF13439">
    <property type="entry name" value="Glyco_transf_4"/>
    <property type="match status" value="1"/>
</dbReference>
<dbReference type="InterPro" id="IPR028098">
    <property type="entry name" value="Glyco_trans_4-like_N"/>
</dbReference>
<proteinExistence type="predicted"/>
<protein>
    <submittedName>
        <fullName evidence="3">Glycosyltransferase</fullName>
    </submittedName>
</protein>
<sequence>MKQVKNMSNIMIITQSLTGGGAEKLAANLSLELAKTDNVTIVTYGENSKEYDFAGKRININRTGGKGGMIEHILNAVRRICDVRKIKKEINCECSISFLPQTDYVNILSKIKGEKTIIDVVSNMSFVYPSGIKKVFRKYIIRKADYVVTVSEGVRSDLIDNFQVRESKTKTIYNSCDISAIKKDCLEEKEYKRISNQLPDKFICSMGSFRLAKGHWHLIKAFSRISNNIPEYKLVILGDGEYREKYNLLIKKLGLDEKVILPGFANPPYSIISKSSLFVFSSVFEGFGHSIIEAMACGVPVLSTDCNYGAREIIAPNTDFKRKAESFENCEYGYLLPAFNMDDIDCSTEISELEELMGNSILEVISKNSEELIEKSLKYVEKFDNSSYGKYWKDLIEEIVNGR</sequence>
<gene>
    <name evidence="3" type="ORF">DW957_15105</name>
</gene>
<dbReference type="EMBL" id="QSEW01000029">
    <property type="protein sequence ID" value="RGZ96824.1"/>
    <property type="molecule type" value="Genomic_DNA"/>
</dbReference>